<keyword evidence="2" id="KW-1185">Reference proteome</keyword>
<dbReference type="AlphaFoldDB" id="A0A1Q3D9M2"/>
<evidence type="ECO:0000313" key="2">
    <source>
        <dbReference type="Proteomes" id="UP000187406"/>
    </source>
</evidence>
<dbReference type="EMBL" id="BDDD01005274">
    <property type="protein sequence ID" value="GAV89141.1"/>
    <property type="molecule type" value="Genomic_DNA"/>
</dbReference>
<name>A0A1Q3D9M2_CEPFO</name>
<accession>A0A1Q3D9M2</accession>
<organism evidence="1 2">
    <name type="scientific">Cephalotus follicularis</name>
    <name type="common">Albany pitcher plant</name>
    <dbReference type="NCBI Taxonomy" id="3775"/>
    <lineage>
        <taxon>Eukaryota</taxon>
        <taxon>Viridiplantae</taxon>
        <taxon>Streptophyta</taxon>
        <taxon>Embryophyta</taxon>
        <taxon>Tracheophyta</taxon>
        <taxon>Spermatophyta</taxon>
        <taxon>Magnoliopsida</taxon>
        <taxon>eudicotyledons</taxon>
        <taxon>Gunneridae</taxon>
        <taxon>Pentapetalae</taxon>
        <taxon>rosids</taxon>
        <taxon>fabids</taxon>
        <taxon>Oxalidales</taxon>
        <taxon>Cephalotaceae</taxon>
        <taxon>Cephalotus</taxon>
    </lineage>
</organism>
<proteinExistence type="predicted"/>
<comment type="caution">
    <text evidence="1">The sequence shown here is derived from an EMBL/GenBank/DDBJ whole genome shotgun (WGS) entry which is preliminary data.</text>
</comment>
<gene>
    <name evidence="1" type="ORF">CFOL_v3_32560</name>
</gene>
<evidence type="ECO:0000313" key="1">
    <source>
        <dbReference type="EMBL" id="GAV89141.1"/>
    </source>
</evidence>
<feature type="non-terminal residue" evidence="1">
    <location>
        <position position="1"/>
    </location>
</feature>
<dbReference type="InParanoid" id="A0A1Q3D9M2"/>
<dbReference type="OrthoDB" id="1845088at2759"/>
<dbReference type="Proteomes" id="UP000187406">
    <property type="component" value="Unassembled WGS sequence"/>
</dbReference>
<dbReference type="PANTHER" id="PTHR47481:SF22">
    <property type="entry name" value="RETROTRANSPOSON GAG DOMAIN-CONTAINING PROTEIN"/>
    <property type="match status" value="1"/>
</dbReference>
<reference evidence="2" key="1">
    <citation type="submission" date="2016-04" db="EMBL/GenBank/DDBJ databases">
        <title>Cephalotus genome sequencing.</title>
        <authorList>
            <person name="Fukushima K."/>
            <person name="Hasebe M."/>
            <person name="Fang X."/>
        </authorList>
    </citation>
    <scope>NUCLEOTIDE SEQUENCE [LARGE SCALE GENOMIC DNA]</scope>
    <source>
        <strain evidence="2">cv. St1</strain>
    </source>
</reference>
<sequence length="126" mass="14292">SITLDRHNYLIWGSQFLPILHATQLHGYTDGSIAYLQQQVAMSIDPTKLVSNLAYETWILSNQLLLSWIKATLFEPVMAQVVGVTTSGTVWNPLDCLFSSQSRARILQLCYQLQTIKKCNLIVDDY</sequence>
<protein>
    <submittedName>
        <fullName evidence="1">UBN2_3 domain-containing protein</fullName>
    </submittedName>
</protein>
<feature type="non-terminal residue" evidence="1">
    <location>
        <position position="126"/>
    </location>
</feature>
<dbReference type="PANTHER" id="PTHR47481">
    <property type="match status" value="1"/>
</dbReference>